<feature type="domain" description="Core-binding (CB)" evidence="7">
    <location>
        <begin position="75"/>
        <end position="156"/>
    </location>
</feature>
<dbReference type="Gene3D" id="1.10.443.10">
    <property type="entry name" value="Intergrase catalytic core"/>
    <property type="match status" value="1"/>
</dbReference>
<dbReference type="PANTHER" id="PTHR30349:SF64">
    <property type="entry name" value="PROPHAGE INTEGRASE INTD-RELATED"/>
    <property type="match status" value="1"/>
</dbReference>
<gene>
    <name evidence="8" type="ORF">L1785_09220</name>
</gene>
<evidence type="ECO:0000259" key="7">
    <source>
        <dbReference type="PROSITE" id="PS51900"/>
    </source>
</evidence>
<evidence type="ECO:0000313" key="9">
    <source>
        <dbReference type="Proteomes" id="UP001165405"/>
    </source>
</evidence>
<dbReference type="InterPro" id="IPR011010">
    <property type="entry name" value="DNA_brk_join_enz"/>
</dbReference>
<reference evidence="8" key="1">
    <citation type="submission" date="2022-01" db="EMBL/GenBank/DDBJ databases">
        <title>Antribacter sp. nov., isolated from Guizhou of China.</title>
        <authorList>
            <person name="Chengliang C."/>
            <person name="Ya Z."/>
        </authorList>
    </citation>
    <scope>NUCLEOTIDE SEQUENCE</scope>
    <source>
        <strain evidence="8">KLBMP 9083</strain>
    </source>
</reference>
<keyword evidence="2 4" id="KW-0238">DNA-binding</keyword>
<dbReference type="InterPro" id="IPR010998">
    <property type="entry name" value="Integrase_recombinase_N"/>
</dbReference>
<feature type="domain" description="Tyr recombinase" evidence="6">
    <location>
        <begin position="177"/>
        <end position="383"/>
    </location>
</feature>
<dbReference type="SUPFAM" id="SSF56349">
    <property type="entry name" value="DNA breaking-rejoining enzymes"/>
    <property type="match status" value="1"/>
</dbReference>
<feature type="region of interest" description="Disordered" evidence="5">
    <location>
        <begin position="390"/>
        <end position="412"/>
    </location>
</feature>
<dbReference type="InterPro" id="IPR050090">
    <property type="entry name" value="Tyrosine_recombinase_XerCD"/>
</dbReference>
<accession>A0AA41QDI7</accession>
<dbReference type="PANTHER" id="PTHR30349">
    <property type="entry name" value="PHAGE INTEGRASE-RELATED"/>
    <property type="match status" value="1"/>
</dbReference>
<comment type="caution">
    <text evidence="8">The sequence shown here is derived from an EMBL/GenBank/DDBJ whole genome shotgun (WGS) entry which is preliminary data.</text>
</comment>
<dbReference type="Gene3D" id="1.10.150.130">
    <property type="match status" value="1"/>
</dbReference>
<evidence type="ECO:0000256" key="5">
    <source>
        <dbReference type="SAM" id="MobiDB-lite"/>
    </source>
</evidence>
<evidence type="ECO:0000313" key="8">
    <source>
        <dbReference type="EMBL" id="MCF4121162.1"/>
    </source>
</evidence>
<dbReference type="InterPro" id="IPR002104">
    <property type="entry name" value="Integrase_catalytic"/>
</dbReference>
<organism evidence="8 9">
    <name type="scientific">Antribacter soli</name>
    <dbReference type="NCBI Taxonomy" id="2910976"/>
    <lineage>
        <taxon>Bacteria</taxon>
        <taxon>Bacillati</taxon>
        <taxon>Actinomycetota</taxon>
        <taxon>Actinomycetes</taxon>
        <taxon>Micrococcales</taxon>
        <taxon>Promicromonosporaceae</taxon>
        <taxon>Antribacter</taxon>
    </lineage>
</organism>
<dbReference type="AlphaFoldDB" id="A0AA41QDI7"/>
<dbReference type="RefSeq" id="WP_236088963.1">
    <property type="nucleotide sequence ID" value="NZ_JAKGSG010000026.1"/>
</dbReference>
<proteinExistence type="inferred from homology"/>
<dbReference type="Proteomes" id="UP001165405">
    <property type="component" value="Unassembled WGS sequence"/>
</dbReference>
<evidence type="ECO:0000256" key="4">
    <source>
        <dbReference type="PROSITE-ProRule" id="PRU01248"/>
    </source>
</evidence>
<evidence type="ECO:0000256" key="3">
    <source>
        <dbReference type="ARBA" id="ARBA00023172"/>
    </source>
</evidence>
<keyword evidence="9" id="KW-1185">Reference proteome</keyword>
<dbReference type="InterPro" id="IPR044068">
    <property type="entry name" value="CB"/>
</dbReference>
<dbReference type="PROSITE" id="PS51900">
    <property type="entry name" value="CB"/>
    <property type="match status" value="1"/>
</dbReference>
<evidence type="ECO:0000259" key="6">
    <source>
        <dbReference type="PROSITE" id="PS51898"/>
    </source>
</evidence>
<evidence type="ECO:0000256" key="1">
    <source>
        <dbReference type="ARBA" id="ARBA00008857"/>
    </source>
</evidence>
<dbReference type="GO" id="GO:0003677">
    <property type="term" value="F:DNA binding"/>
    <property type="evidence" value="ECO:0007669"/>
    <property type="project" value="UniProtKB-UniRule"/>
</dbReference>
<dbReference type="PROSITE" id="PS51898">
    <property type="entry name" value="TYR_RECOMBINASE"/>
    <property type="match status" value="1"/>
</dbReference>
<name>A0AA41QDI7_9MICO</name>
<dbReference type="GO" id="GO:0006310">
    <property type="term" value="P:DNA recombination"/>
    <property type="evidence" value="ECO:0007669"/>
    <property type="project" value="UniProtKB-KW"/>
</dbReference>
<dbReference type="EMBL" id="JAKGSG010000026">
    <property type="protein sequence ID" value="MCF4121162.1"/>
    <property type="molecule type" value="Genomic_DNA"/>
</dbReference>
<sequence>MAKPRTPIGTWGDINVDRVGSGSYRARSWFRDLDGRSRLVQASADTGPRAEVALKAKLARRIRRSSGSVELSADSPFTRLVEVWLEDLELDDLAQATRDLYERDMRTLVLPAFREMTLREITIMKVDRFLKQQQKFSYARAKHAKVVLNLALGLALRYEAIDRNPVTGTKRLKRPPSEAKALTLAQVQAIRAAVKGWRRGEEKLPGPKPDGQLEAIIEVMIGSSLRIGEVLALRKCDVDVTSTPATVRVTGTIVSPKGKPTYRQPKPKTKTSVRRIAVPSYTAEALRARLVELAGEPPETLIFHSRNGTPLTTNNVRRRLRDILKEVGITGVTPHAFRRTAATTVERSGGADMAAELLGHSSTEITKKHYIEPDENVNVLTARILESLAPGPMPEQAAADGGANADEPGAAT</sequence>
<comment type="similarity">
    <text evidence="1">Belongs to the 'phage' integrase family.</text>
</comment>
<evidence type="ECO:0000256" key="2">
    <source>
        <dbReference type="ARBA" id="ARBA00023125"/>
    </source>
</evidence>
<dbReference type="InterPro" id="IPR013762">
    <property type="entry name" value="Integrase-like_cat_sf"/>
</dbReference>
<dbReference type="GO" id="GO:0015074">
    <property type="term" value="P:DNA integration"/>
    <property type="evidence" value="ECO:0007669"/>
    <property type="project" value="InterPro"/>
</dbReference>
<keyword evidence="3" id="KW-0233">DNA recombination</keyword>
<protein>
    <submittedName>
        <fullName evidence="8">Site-specific integrase</fullName>
    </submittedName>
</protein>
<dbReference type="Pfam" id="PF00589">
    <property type="entry name" value="Phage_integrase"/>
    <property type="match status" value="1"/>
</dbReference>
<dbReference type="CDD" id="cd01189">
    <property type="entry name" value="INT_ICEBs1_C_like"/>
    <property type="match status" value="1"/>
</dbReference>